<gene>
    <name evidence="5" type="ORF">DFQ10_107121</name>
</gene>
<dbReference type="CDD" id="cd11304">
    <property type="entry name" value="Cadherin_repeat"/>
    <property type="match status" value="1"/>
</dbReference>
<dbReference type="InterPro" id="IPR015919">
    <property type="entry name" value="Cadherin-like_sf"/>
</dbReference>
<dbReference type="PROSITE" id="PS50093">
    <property type="entry name" value="PKD"/>
    <property type="match status" value="1"/>
</dbReference>
<dbReference type="CDD" id="cd00146">
    <property type="entry name" value="PKD"/>
    <property type="match status" value="1"/>
</dbReference>
<dbReference type="GO" id="GO:0001784">
    <property type="term" value="F:phosphotyrosine residue binding"/>
    <property type="evidence" value="ECO:0007669"/>
    <property type="project" value="TreeGrafter"/>
</dbReference>
<dbReference type="InterPro" id="IPR026444">
    <property type="entry name" value="Secre_tail"/>
</dbReference>
<feature type="domain" description="PKD" evidence="3">
    <location>
        <begin position="1389"/>
        <end position="1470"/>
    </location>
</feature>
<dbReference type="InterPro" id="IPR051846">
    <property type="entry name" value="SH2_domain_adapters"/>
</dbReference>
<dbReference type="Pfam" id="PF18962">
    <property type="entry name" value="Por_Secre_tail"/>
    <property type="match status" value="1"/>
</dbReference>
<dbReference type="Proteomes" id="UP000256980">
    <property type="component" value="Unassembled WGS sequence"/>
</dbReference>
<dbReference type="RefSeq" id="WP_115818122.1">
    <property type="nucleotide sequence ID" value="NZ_QRDV01000007.1"/>
</dbReference>
<dbReference type="EMBL" id="QRDV01000007">
    <property type="protein sequence ID" value="RED42934.1"/>
    <property type="molecule type" value="Genomic_DNA"/>
</dbReference>
<protein>
    <submittedName>
        <fullName evidence="5">Putative secreted protein (Por secretion system target)</fullName>
    </submittedName>
</protein>
<evidence type="ECO:0000256" key="1">
    <source>
        <dbReference type="ARBA" id="ARBA00022729"/>
    </source>
</evidence>
<dbReference type="Gene3D" id="2.60.40.60">
    <property type="entry name" value="Cadherins"/>
    <property type="match status" value="1"/>
</dbReference>
<accession>A0A3D9H0A7</accession>
<dbReference type="SMART" id="SM00089">
    <property type="entry name" value="PKD"/>
    <property type="match status" value="1"/>
</dbReference>
<dbReference type="InterPro" id="IPR035986">
    <property type="entry name" value="PKD_dom_sf"/>
</dbReference>
<dbReference type="PROSITE" id="PS50268">
    <property type="entry name" value="CADHERIN_2"/>
    <property type="match status" value="1"/>
</dbReference>
<dbReference type="GO" id="GO:0007156">
    <property type="term" value="P:homophilic cell adhesion via plasma membrane adhesion molecules"/>
    <property type="evidence" value="ECO:0007669"/>
    <property type="project" value="InterPro"/>
</dbReference>
<name>A0A3D9H0A7_9FLAO</name>
<dbReference type="InterPro" id="IPR000601">
    <property type="entry name" value="PKD_dom"/>
</dbReference>
<dbReference type="InterPro" id="IPR032179">
    <property type="entry name" value="Cry22Aa_Ig-like"/>
</dbReference>
<sequence length="1751" mass="186945">MKTKTTFQFQNKKFSFSIFDKDAIHLARNGITKFLLLVMLAFSWQSNAQNLNFTIDTAVDNGTSITETIVSGGDTYVLTVFHSGNEELDHLGGGDLIFYLSAIDPLTPYTLSITKNGSPTNFSLNSIDYDTLGQGTISVTNQDGDVISNPTTYGVGSGTLVTSNPVNALDISQVKITPTGVSDLNNFGFHNINVDIMAVSNTLEVPTILNSPICASSVYLNGFTSNPVGTIIRIYKNGSIASTATVYNLNNSNENYWLAPLNPSFSPGDVVQATAYDGNSESAFSPSFTVSNPSIATLEVIGSSNICNGNGTTIGGTVTLIGLQSGDDEGWSLTISSEDVNGNFDYIFVDSSGNGSWSIDVNPTSDTTYALSSLNVYNGCASSYSNQTYVEITVNALPTPTISGATNFCTGSSTVLDAGAYTNYLWSTGETTQTISVNTAETFTVTVTDENGCIGTGSVTTVENPNPTVTFTAPADLDEDAGVQTNLGGGLPTGGIYSGSGVTDDGNGLTYSFDPTAAGVDTHTLTYTFTNASSCTGSASDDVEVFAVASNTPPVAVGGNNITVSVEENQTFAYNVDATDVEDDLAGLDLTYAISTIDGIDRNLFDIEANTGVVTFTVAPDFENPQDYGGNNGYNIRVLITDSQGAQTLQNLSINVTDVDETPICEVAIQTTTVNGESYLQVCEGSTDSFLLESEFTGNGSLSFQWQFLPSDFSTPWQDIVGATGSTVTVTPTVPDAYFYRIVVKSDNTTPDNLSDDCTAVSSAAATIAISPSPTVTFTAPADLDEDAGVQTGLGGGLPTGGIYSGPGVTDDGNGLTYSFDPAVAGVDTHTLTYTFTNASGCTGSASDNVEVLMVEIDETAPIITLLGDNPIELNVGDTYQEFGATALDDVDGDLTDTIVIDASAVDTSTAGNYMVTYNVSDAAANAATEVTRMVNVNDTLVFIEPCINRIPQIENNVWTGGIASVPWERMSFGQSFVVPIGVNEIDGITLAFFDLRADYKFTLKLYKGLTTDGLDPVIASSSIYAQASSEESNSGYEVQFQFANTLSLIPGDNYYFILTPETYDDYHGYGGYALNSTPWANPYPDGASFQLNDDGTFYHHDANADITFSIYKCGPDIIDETAPIITLLGDNPIELNVGDTYEEFGATALDDVDGDLTDTIIIDASAIDTSTAGNYTVTYNVSDAAGNAATEVIRIVNVNAPSAITDNDPDENSNLALLDEAILSGSVSNGRGTPQAILYDPLINDYHIITDYNEYGVGFGENLGRPDADNGFKWQVDWSTPKAINYVTFGGAYYNQPQPNAMWRISYLNNEEWITLDEGQGGWIDSGIYEWDGTASPAITAEALRVQVYSDGETDLVSIHLRGRGGISNRTNDSNTATKATLIQYLAPVGTPIANFTAATDALNVTFDSSTTIEDGSIVNYQWNFGDGNTSNSGPIVVHNYASPGIYVVTLQVTDNDGLVGTISKEVTVSDGTAVNEPDESINLALLEDATVTGSTSEGRGRPQAILYDPSIDDYFIRTDWNEYGVAFGQNLGRPEADNGFVWQVDWTVPKAINYVTFGGTYANQPQPNAMWRVSYLNNDEWITIEEGQGGWIDSGIYEWDGRYESTITAAALRVQVYSDGETDLVSIHLRGRGGISNYRNDSGTETKATLIQYLPEAPQVPLRPENMSDLMKLSPNPTSGYAWLSFEEVTEIESIEIYDLTGRMVKRFNGGEIDKKGKQISVQGLPNGVYTVKASTSKGELYQKKLIKI</sequence>
<dbReference type="PANTHER" id="PTHR15127:SF32">
    <property type="entry name" value="HEAVYWEIGHT, ISOFORM A"/>
    <property type="match status" value="1"/>
</dbReference>
<feature type="domain" description="Cadherin" evidence="4">
    <location>
        <begin position="558"/>
        <end position="665"/>
    </location>
</feature>
<keyword evidence="2" id="KW-0727">SH2 domain</keyword>
<dbReference type="Gene3D" id="2.60.40.10">
    <property type="entry name" value="Immunoglobulins"/>
    <property type="match status" value="3"/>
</dbReference>
<dbReference type="PANTHER" id="PTHR15127">
    <property type="entry name" value="HEAVYWEIGHT, ISOFORM A"/>
    <property type="match status" value="1"/>
</dbReference>
<dbReference type="Pfam" id="PF16403">
    <property type="entry name" value="Bact_surface_Ig-like"/>
    <property type="match status" value="2"/>
</dbReference>
<dbReference type="SUPFAM" id="SSF49299">
    <property type="entry name" value="PKD domain"/>
    <property type="match status" value="1"/>
</dbReference>
<evidence type="ECO:0000259" key="4">
    <source>
        <dbReference type="PROSITE" id="PS50268"/>
    </source>
</evidence>
<reference evidence="5 6" key="1">
    <citation type="submission" date="2018-07" db="EMBL/GenBank/DDBJ databases">
        <title>Genomic Encyclopedia of Type Strains, Phase III (KMG-III): the genomes of soil and plant-associated and newly described type strains.</title>
        <authorList>
            <person name="Whitman W."/>
        </authorList>
    </citation>
    <scope>NUCLEOTIDE SEQUENCE [LARGE SCALE GENOMIC DNA]</scope>
    <source>
        <strain evidence="5 6">CECT 7946</strain>
    </source>
</reference>
<dbReference type="Pfam" id="PF18911">
    <property type="entry name" value="PKD_4"/>
    <property type="match status" value="1"/>
</dbReference>
<evidence type="ECO:0000313" key="6">
    <source>
        <dbReference type="Proteomes" id="UP000256980"/>
    </source>
</evidence>
<keyword evidence="1" id="KW-0732">Signal</keyword>
<dbReference type="GO" id="GO:0005509">
    <property type="term" value="F:calcium ion binding"/>
    <property type="evidence" value="ECO:0007669"/>
    <property type="project" value="InterPro"/>
</dbReference>
<keyword evidence="6" id="KW-1185">Reference proteome</keyword>
<dbReference type="InterPro" id="IPR002126">
    <property type="entry name" value="Cadherin-like_dom"/>
</dbReference>
<dbReference type="InterPro" id="IPR022409">
    <property type="entry name" value="PKD/Chitinase_dom"/>
</dbReference>
<dbReference type="InterPro" id="IPR013783">
    <property type="entry name" value="Ig-like_fold"/>
</dbReference>
<dbReference type="OrthoDB" id="9792152at2"/>
<comment type="caution">
    <text evidence="5">The sequence shown here is derived from an EMBL/GenBank/DDBJ whole genome shotgun (WGS) entry which is preliminary data.</text>
</comment>
<evidence type="ECO:0000313" key="5">
    <source>
        <dbReference type="EMBL" id="RED42934.1"/>
    </source>
</evidence>
<dbReference type="GO" id="GO:0016020">
    <property type="term" value="C:membrane"/>
    <property type="evidence" value="ECO:0007669"/>
    <property type="project" value="InterPro"/>
</dbReference>
<dbReference type="SUPFAM" id="SSF49313">
    <property type="entry name" value="Cadherin-like"/>
    <property type="match status" value="1"/>
</dbReference>
<evidence type="ECO:0000259" key="3">
    <source>
        <dbReference type="PROSITE" id="PS50093"/>
    </source>
</evidence>
<evidence type="ECO:0000256" key="2">
    <source>
        <dbReference type="ARBA" id="ARBA00022999"/>
    </source>
</evidence>
<dbReference type="NCBIfam" id="TIGR04183">
    <property type="entry name" value="Por_Secre_tail"/>
    <property type="match status" value="1"/>
</dbReference>
<organism evidence="5 6">
    <name type="scientific">Winogradskyella eximia</name>
    <dbReference type="NCBI Taxonomy" id="262006"/>
    <lineage>
        <taxon>Bacteria</taxon>
        <taxon>Pseudomonadati</taxon>
        <taxon>Bacteroidota</taxon>
        <taxon>Flavobacteriia</taxon>
        <taxon>Flavobacteriales</taxon>
        <taxon>Flavobacteriaceae</taxon>
        <taxon>Winogradskyella</taxon>
    </lineage>
</organism>
<proteinExistence type="predicted"/>